<organism evidence="1 2">
    <name type="scientific">Paludibacter propionicigenes (strain DSM 17365 / JCM 13257 / WB4)</name>
    <dbReference type="NCBI Taxonomy" id="694427"/>
    <lineage>
        <taxon>Bacteria</taxon>
        <taxon>Pseudomonadati</taxon>
        <taxon>Bacteroidota</taxon>
        <taxon>Bacteroidia</taxon>
        <taxon>Bacteroidales</taxon>
        <taxon>Paludibacteraceae</taxon>
        <taxon>Paludibacter</taxon>
    </lineage>
</organism>
<dbReference type="Proteomes" id="UP000008718">
    <property type="component" value="Chromosome"/>
</dbReference>
<dbReference type="KEGG" id="ppn:Palpr_2679"/>
<evidence type="ECO:0008006" key="3">
    <source>
        <dbReference type="Google" id="ProtNLM"/>
    </source>
</evidence>
<dbReference type="OrthoDB" id="9810361at2"/>
<evidence type="ECO:0000313" key="1">
    <source>
        <dbReference type="EMBL" id="ADQ80809.1"/>
    </source>
</evidence>
<reference key="1">
    <citation type="submission" date="2010-11" db="EMBL/GenBank/DDBJ databases">
        <title>The complete genome of Paludibacter propionicigenes DSM 17365.</title>
        <authorList>
            <consortium name="US DOE Joint Genome Institute (JGI-PGF)"/>
            <person name="Lucas S."/>
            <person name="Copeland A."/>
            <person name="Lapidus A."/>
            <person name="Bruce D."/>
            <person name="Goodwin L."/>
            <person name="Pitluck S."/>
            <person name="Kyrpides N."/>
            <person name="Mavromatis K."/>
            <person name="Ivanova N."/>
            <person name="Munk A.C."/>
            <person name="Brettin T."/>
            <person name="Detter J.C."/>
            <person name="Han C."/>
            <person name="Tapia R."/>
            <person name="Land M."/>
            <person name="Hauser L."/>
            <person name="Markowitz V."/>
            <person name="Cheng J.-F."/>
            <person name="Hugenholtz P."/>
            <person name="Woyke T."/>
            <person name="Wu D."/>
            <person name="Gronow S."/>
            <person name="Wellnitz S."/>
            <person name="Brambilla E."/>
            <person name="Klenk H.-P."/>
            <person name="Eisen J.A."/>
        </authorList>
    </citation>
    <scope>NUCLEOTIDE SEQUENCE</scope>
    <source>
        <strain>WB4</strain>
    </source>
</reference>
<dbReference type="AlphaFoldDB" id="E4T7W5"/>
<accession>E4T7W5</accession>
<sequence length="288" mass="32060">MQNTILKLSDELPLTCSRAGNCCHGNKVLLNPWELACLAYEKKISASEFRNSYTEWCGVRLLFNGAVGYNGKQACAQYAEGTGCSIHIARPLACRLFPLGRQIQNGETVYMHQGGTFPCLEGCNEVLNLPYCSVTEYLVGQQTERWEVAQNTYLELVQQLADIAFELLLDSGLAASGDKKTLQQWRVMANETPEQLAERMGEKWLDLLTIPNLQPDILRPQLFCEQHIILLQEELQATFGNAQTMKELQEAAIQVMALALLLAIAVGAEPRSLISHWIDIAKSNGAQE</sequence>
<dbReference type="Pfam" id="PF03692">
    <property type="entry name" value="CxxCxxCC"/>
    <property type="match status" value="1"/>
</dbReference>
<gene>
    <name evidence="1" type="ordered locus">Palpr_2679</name>
</gene>
<dbReference type="EMBL" id="CP002345">
    <property type="protein sequence ID" value="ADQ80809.1"/>
    <property type="molecule type" value="Genomic_DNA"/>
</dbReference>
<dbReference type="STRING" id="694427.Palpr_2679"/>
<dbReference type="HOGENOM" id="CLU_955990_0_0_10"/>
<reference evidence="1 2" key="2">
    <citation type="journal article" date="2011" name="Stand. Genomic Sci.">
        <title>Complete genome sequence of Paludibacter propionicigenes type strain (WB4).</title>
        <authorList>
            <person name="Gronow S."/>
            <person name="Munk C."/>
            <person name="Lapidus A."/>
            <person name="Nolan M."/>
            <person name="Lucas S."/>
            <person name="Hammon N."/>
            <person name="Deshpande S."/>
            <person name="Cheng J.F."/>
            <person name="Tapia R."/>
            <person name="Han C."/>
            <person name="Goodwin L."/>
            <person name="Pitluck S."/>
            <person name="Liolios K."/>
            <person name="Ivanova N."/>
            <person name="Mavromatis K."/>
            <person name="Mikhailova N."/>
            <person name="Pati A."/>
            <person name="Chen A."/>
            <person name="Palaniappan K."/>
            <person name="Land M."/>
            <person name="Hauser L."/>
            <person name="Chang Y.J."/>
            <person name="Jeffries C.D."/>
            <person name="Brambilla E."/>
            <person name="Rohde M."/>
            <person name="Goker M."/>
            <person name="Detter J.C."/>
            <person name="Woyke T."/>
            <person name="Bristow J."/>
            <person name="Eisen J.A."/>
            <person name="Markowitz V."/>
            <person name="Hugenholtz P."/>
            <person name="Kyrpides N.C."/>
            <person name="Klenk H.P."/>
        </authorList>
    </citation>
    <scope>NUCLEOTIDE SEQUENCE [LARGE SCALE GENOMIC DNA]</scope>
    <source>
        <strain evidence="2">DSM 17365 / JCM 13257 / WB4</strain>
    </source>
</reference>
<dbReference type="InterPro" id="IPR005358">
    <property type="entry name" value="Puta_zinc/iron-chelating_dom"/>
</dbReference>
<dbReference type="RefSeq" id="WP_013446178.1">
    <property type="nucleotide sequence ID" value="NC_014734.1"/>
</dbReference>
<protein>
    <recommendedName>
        <fullName evidence="3">YkgJ family cysteine cluster protein</fullName>
    </recommendedName>
</protein>
<proteinExistence type="predicted"/>
<keyword evidence="2" id="KW-1185">Reference proteome</keyword>
<evidence type="ECO:0000313" key="2">
    <source>
        <dbReference type="Proteomes" id="UP000008718"/>
    </source>
</evidence>
<name>E4T7W5_PALPW</name>
<dbReference type="eggNOG" id="COG0727">
    <property type="taxonomic scope" value="Bacteria"/>
</dbReference>